<accession>A0A1Y1MY48</accession>
<sequence>MGRGSVNNYEHSYFATRYILQFFRCMYHNLRNSTNGTYTYTAKSLCIDACYNLFRNTSNRNHLYLRNSGKSVKISIIIGDTHLEMSCCKYGPPYLTNRPPDPFRNNSATFVRTPNRHVSAPS</sequence>
<evidence type="ECO:0000313" key="1">
    <source>
        <dbReference type="EMBL" id="JAV88277.1"/>
    </source>
</evidence>
<reference evidence="1" key="1">
    <citation type="journal article" date="2016" name="Sci. Rep.">
        <title>Molecular characterization of firefly nuptial gifts: a multi-omics approach sheds light on postcopulatory sexual selection.</title>
        <authorList>
            <person name="Al-Wathiqui N."/>
            <person name="Fallon T.R."/>
            <person name="South A."/>
            <person name="Weng J.K."/>
            <person name="Lewis S.M."/>
        </authorList>
    </citation>
    <scope>NUCLEOTIDE SEQUENCE</scope>
</reference>
<proteinExistence type="predicted"/>
<dbReference type="AlphaFoldDB" id="A0A1Y1MY48"/>
<protein>
    <submittedName>
        <fullName evidence="1">Uncharacterized protein</fullName>
    </submittedName>
</protein>
<dbReference type="EMBL" id="GEZM01023610">
    <property type="protein sequence ID" value="JAV88277.1"/>
    <property type="molecule type" value="Transcribed_RNA"/>
</dbReference>
<organism evidence="1">
    <name type="scientific">Photinus pyralis</name>
    <name type="common">Common eastern firefly</name>
    <name type="synonym">Lampyris pyralis</name>
    <dbReference type="NCBI Taxonomy" id="7054"/>
    <lineage>
        <taxon>Eukaryota</taxon>
        <taxon>Metazoa</taxon>
        <taxon>Ecdysozoa</taxon>
        <taxon>Arthropoda</taxon>
        <taxon>Hexapoda</taxon>
        <taxon>Insecta</taxon>
        <taxon>Pterygota</taxon>
        <taxon>Neoptera</taxon>
        <taxon>Endopterygota</taxon>
        <taxon>Coleoptera</taxon>
        <taxon>Polyphaga</taxon>
        <taxon>Elateriformia</taxon>
        <taxon>Elateroidea</taxon>
        <taxon>Lampyridae</taxon>
        <taxon>Lampyrinae</taxon>
        <taxon>Photinus</taxon>
    </lineage>
</organism>
<dbReference type="EMBL" id="GEZM01023613">
    <property type="protein sequence ID" value="JAV88273.1"/>
    <property type="molecule type" value="Transcribed_RNA"/>
</dbReference>
<name>A0A1Y1MY48_PHOPY</name>